<evidence type="ECO:0000256" key="5">
    <source>
        <dbReference type="ARBA" id="ARBA00022741"/>
    </source>
</evidence>
<keyword evidence="3" id="KW-0597">Phosphoprotein</keyword>
<dbReference type="RefSeq" id="XP_007803747.1">
    <property type="nucleotide sequence ID" value="XM_007805556.1"/>
</dbReference>
<evidence type="ECO:0000256" key="10">
    <source>
        <dbReference type="ARBA" id="ARBA00048679"/>
    </source>
</evidence>
<evidence type="ECO:0000256" key="4">
    <source>
        <dbReference type="ARBA" id="ARBA00022679"/>
    </source>
</evidence>
<dbReference type="GO" id="GO:0005935">
    <property type="term" value="C:cellular bud neck"/>
    <property type="evidence" value="ECO:0007669"/>
    <property type="project" value="EnsemblFungi"/>
</dbReference>
<dbReference type="GO" id="GO:0030950">
    <property type="term" value="P:establishment or maintenance of actin cytoskeleton polarity"/>
    <property type="evidence" value="ECO:0007669"/>
    <property type="project" value="EnsemblFungi"/>
</dbReference>
<evidence type="ECO:0000256" key="6">
    <source>
        <dbReference type="ARBA" id="ARBA00022777"/>
    </source>
</evidence>
<dbReference type="GO" id="GO:0005938">
    <property type="term" value="C:cell cortex"/>
    <property type="evidence" value="ECO:0007669"/>
    <property type="project" value="EnsemblFungi"/>
</dbReference>
<dbReference type="PROSITE" id="PS00108">
    <property type="entry name" value="PROTEIN_KINASE_ST"/>
    <property type="match status" value="1"/>
</dbReference>
<dbReference type="EC" id="2.7.11.1" evidence="1"/>
<feature type="domain" description="AGC-kinase C-terminal" evidence="15">
    <location>
        <begin position="560"/>
        <end position="635"/>
    </location>
</feature>
<dbReference type="eggNOG" id="KOG0605">
    <property type="taxonomic scope" value="Eukaryota"/>
</dbReference>
<dbReference type="GO" id="GO:0005524">
    <property type="term" value="F:ATP binding"/>
    <property type="evidence" value="ECO:0007669"/>
    <property type="project" value="UniProtKB-UniRule"/>
</dbReference>
<keyword evidence="13" id="KW-0812">Transmembrane</keyword>
<reference evidence="17" key="1">
    <citation type="journal article" date="2014" name="BMC Genomics">
        <title>Genome characteristics reveal the impact of lichenization on lichen-forming fungus Endocarpon pusillum Hedwig (Verrucariales, Ascomycota).</title>
        <authorList>
            <person name="Wang Y.-Y."/>
            <person name="Liu B."/>
            <person name="Zhang X.-Y."/>
            <person name="Zhou Q.-M."/>
            <person name="Zhang T."/>
            <person name="Li H."/>
            <person name="Yu Y.-F."/>
            <person name="Zhang X.-L."/>
            <person name="Hao X.-Y."/>
            <person name="Wang M."/>
            <person name="Wang L."/>
            <person name="Wei J.-C."/>
        </authorList>
    </citation>
    <scope>NUCLEOTIDE SEQUENCE [LARGE SCALE GENOMIC DNA]</scope>
    <source>
        <strain evidence="17">Z07020 / HMAS-L-300199</strain>
    </source>
</reference>
<feature type="transmembrane region" description="Helical" evidence="13">
    <location>
        <begin position="692"/>
        <end position="716"/>
    </location>
</feature>
<dbReference type="Pfam" id="PF00069">
    <property type="entry name" value="Pkinase"/>
    <property type="match status" value="2"/>
</dbReference>
<feature type="compositionally biased region" description="Basic and acidic residues" evidence="12">
    <location>
        <begin position="158"/>
        <end position="167"/>
    </location>
</feature>
<keyword evidence="13" id="KW-1133">Transmembrane helix</keyword>
<dbReference type="GO" id="GO:0004674">
    <property type="term" value="F:protein serine/threonine kinase activity"/>
    <property type="evidence" value="ECO:0007669"/>
    <property type="project" value="UniProtKB-KW"/>
</dbReference>
<dbReference type="InterPro" id="IPR008271">
    <property type="entry name" value="Ser/Thr_kinase_AS"/>
</dbReference>
<dbReference type="PANTHER" id="PTHR22988:SF76">
    <property type="entry name" value="CHROMOSOME UNDETERMINED SCAFFOLD_135, WHOLE GENOME SHOTGUN SEQUENCE"/>
    <property type="match status" value="1"/>
</dbReference>
<name>U1HNU8_ENDPU</name>
<dbReference type="Gene3D" id="3.30.200.20">
    <property type="entry name" value="Phosphorylase Kinase, domain 1"/>
    <property type="match status" value="2"/>
</dbReference>
<dbReference type="AlphaFoldDB" id="U1HNU8"/>
<keyword evidence="7 11" id="KW-0067">ATP-binding</keyword>
<dbReference type="PROSITE" id="PS50011">
    <property type="entry name" value="PROTEIN_KINASE_DOM"/>
    <property type="match status" value="1"/>
</dbReference>
<dbReference type="GeneID" id="19237608"/>
<evidence type="ECO:0000256" key="9">
    <source>
        <dbReference type="ARBA" id="ARBA00047899"/>
    </source>
</evidence>
<evidence type="ECO:0000313" key="16">
    <source>
        <dbReference type="EMBL" id="ERF70689.1"/>
    </source>
</evidence>
<comment type="catalytic activity">
    <reaction evidence="9">
        <text>L-threonyl-[protein] + ATP = O-phospho-L-threonyl-[protein] + ADP + H(+)</text>
        <dbReference type="Rhea" id="RHEA:46608"/>
        <dbReference type="Rhea" id="RHEA-COMP:11060"/>
        <dbReference type="Rhea" id="RHEA-COMP:11605"/>
        <dbReference type="ChEBI" id="CHEBI:15378"/>
        <dbReference type="ChEBI" id="CHEBI:30013"/>
        <dbReference type="ChEBI" id="CHEBI:30616"/>
        <dbReference type="ChEBI" id="CHEBI:61977"/>
        <dbReference type="ChEBI" id="CHEBI:456216"/>
        <dbReference type="EC" id="2.7.11.1"/>
    </reaction>
</comment>
<dbReference type="GO" id="GO:0000920">
    <property type="term" value="P:septum digestion after cytokinesis"/>
    <property type="evidence" value="ECO:0007669"/>
    <property type="project" value="EnsemblFungi"/>
</dbReference>
<evidence type="ECO:0000256" key="2">
    <source>
        <dbReference type="ARBA" id="ARBA00022527"/>
    </source>
</evidence>
<dbReference type="InterPro" id="IPR000961">
    <property type="entry name" value="AGC-kinase_C"/>
</dbReference>
<dbReference type="GO" id="GO:1902554">
    <property type="term" value="C:serine/threonine protein kinase complex"/>
    <property type="evidence" value="ECO:0007669"/>
    <property type="project" value="EnsemblFungi"/>
</dbReference>
<keyword evidence="6 16" id="KW-0418">Kinase</keyword>
<keyword evidence="13" id="KW-0472">Membrane</keyword>
<dbReference type="GO" id="GO:0005934">
    <property type="term" value="C:cellular bud tip"/>
    <property type="evidence" value="ECO:0007669"/>
    <property type="project" value="EnsemblFungi"/>
</dbReference>
<dbReference type="SMART" id="SM00220">
    <property type="entry name" value="S_TKc"/>
    <property type="match status" value="1"/>
</dbReference>
<dbReference type="PANTHER" id="PTHR22988">
    <property type="entry name" value="MYOTONIC DYSTROPHY S/T KINASE-RELATED"/>
    <property type="match status" value="1"/>
</dbReference>
<dbReference type="SMART" id="SM00133">
    <property type="entry name" value="S_TK_X"/>
    <property type="match status" value="1"/>
</dbReference>
<dbReference type="GO" id="GO:0007118">
    <property type="term" value="P:budding cell apical bud growth"/>
    <property type="evidence" value="ECO:0007669"/>
    <property type="project" value="EnsemblFungi"/>
</dbReference>
<organism evidence="16 17">
    <name type="scientific">Endocarpon pusillum (strain Z07020 / HMAS-L-300199)</name>
    <name type="common">Lichen-forming fungus</name>
    <dbReference type="NCBI Taxonomy" id="1263415"/>
    <lineage>
        <taxon>Eukaryota</taxon>
        <taxon>Fungi</taxon>
        <taxon>Dikarya</taxon>
        <taxon>Ascomycota</taxon>
        <taxon>Pezizomycotina</taxon>
        <taxon>Eurotiomycetes</taxon>
        <taxon>Chaetothyriomycetidae</taxon>
        <taxon>Verrucariales</taxon>
        <taxon>Verrucariaceae</taxon>
        <taxon>Endocarpon</taxon>
    </lineage>
</organism>
<accession>U1HNU8</accession>
<protein>
    <recommendedName>
        <fullName evidence="1">non-specific serine/threonine protein kinase</fullName>
        <ecNumber evidence="1">2.7.11.1</ecNumber>
    </recommendedName>
</protein>
<feature type="binding site" evidence="11">
    <location>
        <position position="277"/>
    </location>
    <ligand>
        <name>ATP</name>
        <dbReference type="ChEBI" id="CHEBI:30616"/>
    </ligand>
</feature>
<dbReference type="Proteomes" id="UP000019373">
    <property type="component" value="Unassembled WGS sequence"/>
</dbReference>
<feature type="compositionally biased region" description="Low complexity" evidence="12">
    <location>
        <begin position="71"/>
        <end position="90"/>
    </location>
</feature>
<evidence type="ECO:0000256" key="8">
    <source>
        <dbReference type="ARBA" id="ARBA00038271"/>
    </source>
</evidence>
<evidence type="ECO:0000256" key="12">
    <source>
        <dbReference type="SAM" id="MobiDB-lite"/>
    </source>
</evidence>
<dbReference type="GO" id="GO:0000131">
    <property type="term" value="C:incipient cellular bud site"/>
    <property type="evidence" value="ECO:0007669"/>
    <property type="project" value="EnsemblFungi"/>
</dbReference>
<feature type="region of interest" description="Disordered" evidence="12">
    <location>
        <begin position="56"/>
        <end position="175"/>
    </location>
</feature>
<dbReference type="InterPro" id="IPR011009">
    <property type="entry name" value="Kinase-like_dom_sf"/>
</dbReference>
<dbReference type="GO" id="GO:0005634">
    <property type="term" value="C:nucleus"/>
    <property type="evidence" value="ECO:0007669"/>
    <property type="project" value="EnsemblFungi"/>
</dbReference>
<dbReference type="GO" id="GO:0043332">
    <property type="term" value="C:mating projection tip"/>
    <property type="evidence" value="ECO:0007669"/>
    <property type="project" value="EnsemblFungi"/>
</dbReference>
<dbReference type="SUPFAM" id="SSF56112">
    <property type="entry name" value="Protein kinase-like (PK-like)"/>
    <property type="match status" value="1"/>
</dbReference>
<evidence type="ECO:0000313" key="17">
    <source>
        <dbReference type="Proteomes" id="UP000019373"/>
    </source>
</evidence>
<dbReference type="Gene3D" id="1.10.510.10">
    <property type="entry name" value="Transferase(Phosphotransferase) domain 1"/>
    <property type="match status" value="2"/>
</dbReference>
<dbReference type="PROSITE" id="PS00107">
    <property type="entry name" value="PROTEIN_KINASE_ATP"/>
    <property type="match status" value="1"/>
</dbReference>
<evidence type="ECO:0000259" key="15">
    <source>
        <dbReference type="PROSITE" id="PS51285"/>
    </source>
</evidence>
<evidence type="ECO:0000256" key="7">
    <source>
        <dbReference type="ARBA" id="ARBA00022840"/>
    </source>
</evidence>
<feature type="compositionally biased region" description="Polar residues" evidence="12">
    <location>
        <begin position="99"/>
        <end position="117"/>
    </location>
</feature>
<evidence type="ECO:0000256" key="13">
    <source>
        <dbReference type="SAM" id="Phobius"/>
    </source>
</evidence>
<evidence type="ECO:0000256" key="3">
    <source>
        <dbReference type="ARBA" id="ARBA00022553"/>
    </source>
</evidence>
<dbReference type="OMA" id="FPRKQLA"/>
<evidence type="ECO:0000256" key="1">
    <source>
        <dbReference type="ARBA" id="ARBA00012513"/>
    </source>
</evidence>
<keyword evidence="2" id="KW-0723">Serine/threonine-protein kinase</keyword>
<dbReference type="InterPro" id="IPR000719">
    <property type="entry name" value="Prot_kinase_dom"/>
</dbReference>
<evidence type="ECO:0000256" key="11">
    <source>
        <dbReference type="PROSITE-ProRule" id="PRU10141"/>
    </source>
</evidence>
<dbReference type="OrthoDB" id="3638488at2759"/>
<feature type="domain" description="Protein kinase" evidence="14">
    <location>
        <begin position="248"/>
        <end position="559"/>
    </location>
</feature>
<dbReference type="FunFam" id="3.30.200.20:FF:000192">
    <property type="entry name" value="Serine/threonine-protein kinase cot-1"/>
    <property type="match status" value="1"/>
</dbReference>
<evidence type="ECO:0000259" key="14">
    <source>
        <dbReference type="PROSITE" id="PS50011"/>
    </source>
</evidence>
<dbReference type="InterPro" id="IPR050839">
    <property type="entry name" value="Rho-assoc_Ser/Thr_Kinase"/>
</dbReference>
<keyword evidence="17" id="KW-1185">Reference proteome</keyword>
<dbReference type="GO" id="GO:0050708">
    <property type="term" value="P:regulation of protein secretion"/>
    <property type="evidence" value="ECO:0007669"/>
    <property type="project" value="EnsemblFungi"/>
</dbReference>
<dbReference type="GO" id="GO:0042802">
    <property type="term" value="F:identical protein binding"/>
    <property type="evidence" value="ECO:0007669"/>
    <property type="project" value="EnsemblFungi"/>
</dbReference>
<proteinExistence type="inferred from homology"/>
<feature type="transmembrane region" description="Helical" evidence="13">
    <location>
        <begin position="642"/>
        <end position="671"/>
    </location>
</feature>
<feature type="transmembrane region" description="Helical" evidence="13">
    <location>
        <begin position="768"/>
        <end position="788"/>
    </location>
</feature>
<dbReference type="PROSITE" id="PS51285">
    <property type="entry name" value="AGC_KINASE_CTER"/>
    <property type="match status" value="1"/>
</dbReference>
<keyword evidence="4" id="KW-0808">Transferase</keyword>
<sequence>MEPDNNRLRLNFPFENQQNYETSNNRVYPTTPSTFPQPIYQNQQQQDYLGGQYQANQQGGGYFVNSPYPPQQQNQFQSQQYQYQNNHLQSPQPAYPGNRQYNDATNGMIQQFSNQDLGSARGGFSRTPSPGNARPRTAGDTRGQYANHLPPAMPNRSPKPDDEEKPNPNKYSDNVLKRGTAAKQLVNSFFQENIERARDRNSRAKELDEILNDPEVKDLVKQQKVNELAQKEARFLRFIRTKESPKNFTTLKVIGKGAFGEVKLVQRKTDGKIYALKSLIKTEMFKKDQLAHVRAERDILADSKDNPWLVKLHASFQDNAYLYMLMEFLPGGDLMTMLIKYEIFSEDITRFYMAEIVMAIEAVHRLGFLHRDIKPDNILLDRGGHIKLTDFGLSTGGRKQHENSYYQALLKSTQSDRSGNRNSVALNEQINLTVSNRGLVNTWRKSRRHMAYSTVGTPDYIAPEIFLNQGYTYLCDWWSVGAIMFECLVGWPPFCAEDTHDTYRKIVNWRESLYFPDELVLGREAEHMIRSFLCDANDRLGKEGGAHDGASEIKKHPFFKGVIWDQLRRIRAPFEPKLSSNTDVSYFPIDEIPQEDTTAAHQRQARAVPSDQDAEMSLPFIGYTYKAFNAFQNSASSGRNGWLMAFVNVFYTYTYGSAGWLCLQAVPLLLAPKVITTILGAEGHYGTDLEVYFGRFLGLSLVLIAVIMMLLTGSIPLTSMVSEPVSTEESDPKAPYAVPVLRTTMIFHSLAAIYCYTSYVSLGQSGFMLGLVGYGALAIMGLWCVMFATSRGHISKRTGADKRMSGFPFTNKKAYNPKVDKKRI</sequence>
<dbReference type="FunFam" id="1.10.510.10:FF:000086">
    <property type="entry name" value="Non-specific serine/threonine protein kinase"/>
    <property type="match status" value="1"/>
</dbReference>
<dbReference type="HOGENOM" id="CLU_000288_67_5_1"/>
<dbReference type="GO" id="GO:0060237">
    <property type="term" value="P:regulation of fungal-type cell wall organization"/>
    <property type="evidence" value="ECO:0007669"/>
    <property type="project" value="EnsemblFungi"/>
</dbReference>
<dbReference type="EMBL" id="KE721301">
    <property type="protein sequence ID" value="ERF70689.1"/>
    <property type="molecule type" value="Genomic_DNA"/>
</dbReference>
<keyword evidence="5 11" id="KW-0547">Nucleotide-binding</keyword>
<gene>
    <name evidence="16" type="ORF">EPUS_02555</name>
</gene>
<dbReference type="InterPro" id="IPR017441">
    <property type="entry name" value="Protein_kinase_ATP_BS"/>
</dbReference>
<comment type="catalytic activity">
    <reaction evidence="10">
        <text>L-seryl-[protein] + ATP = O-phospho-L-seryl-[protein] + ADP + H(+)</text>
        <dbReference type="Rhea" id="RHEA:17989"/>
        <dbReference type="Rhea" id="RHEA-COMP:9863"/>
        <dbReference type="Rhea" id="RHEA-COMP:11604"/>
        <dbReference type="ChEBI" id="CHEBI:15378"/>
        <dbReference type="ChEBI" id="CHEBI:29999"/>
        <dbReference type="ChEBI" id="CHEBI:30616"/>
        <dbReference type="ChEBI" id="CHEBI:83421"/>
        <dbReference type="ChEBI" id="CHEBI:456216"/>
        <dbReference type="EC" id="2.7.11.1"/>
    </reaction>
</comment>
<dbReference type="FunFam" id="1.10.510.10:FF:000229">
    <property type="entry name" value="Serine/threonine-protein kinase cot-1"/>
    <property type="match status" value="1"/>
</dbReference>
<comment type="similarity">
    <text evidence="8">Belongs to the protein kinase superfamily. STE Ser/Thr protein kinase family. COT1 subfamily.</text>
</comment>